<comment type="caution">
    <text evidence="2">The sequence shown here is derived from an EMBL/GenBank/DDBJ whole genome shotgun (WGS) entry which is preliminary data.</text>
</comment>
<gene>
    <name evidence="2" type="ORF">CAL24_21585</name>
</gene>
<dbReference type="InterPro" id="IPR036291">
    <property type="entry name" value="NAD(P)-bd_dom_sf"/>
</dbReference>
<evidence type="ECO:0000313" key="2">
    <source>
        <dbReference type="EMBL" id="OZI69429.1"/>
    </source>
</evidence>
<dbReference type="PRINTS" id="PR00080">
    <property type="entry name" value="SDRFAMILY"/>
</dbReference>
<dbReference type="PANTHER" id="PTHR42760:SF40">
    <property type="entry name" value="3-OXOACYL-[ACYL-CARRIER-PROTEIN] REDUCTASE, CHLOROPLASTIC"/>
    <property type="match status" value="1"/>
</dbReference>
<evidence type="ECO:0000313" key="3">
    <source>
        <dbReference type="Proteomes" id="UP000215633"/>
    </source>
</evidence>
<organism evidence="2 3">
    <name type="scientific">Bordetella genomosp. 2</name>
    <dbReference type="NCBI Taxonomy" id="1983456"/>
    <lineage>
        <taxon>Bacteria</taxon>
        <taxon>Pseudomonadati</taxon>
        <taxon>Pseudomonadota</taxon>
        <taxon>Betaproteobacteria</taxon>
        <taxon>Burkholderiales</taxon>
        <taxon>Alcaligenaceae</taxon>
        <taxon>Bordetella</taxon>
    </lineage>
</organism>
<dbReference type="RefSeq" id="WP_094807890.1">
    <property type="nucleotide sequence ID" value="NZ_NEVT01000009.1"/>
</dbReference>
<dbReference type="FunFam" id="3.40.50.720:FF:000084">
    <property type="entry name" value="Short-chain dehydrogenase reductase"/>
    <property type="match status" value="1"/>
</dbReference>
<proteinExistence type="inferred from homology"/>
<evidence type="ECO:0000256" key="1">
    <source>
        <dbReference type="ARBA" id="ARBA00006484"/>
    </source>
</evidence>
<reference evidence="3" key="1">
    <citation type="submission" date="2017-05" db="EMBL/GenBank/DDBJ databases">
        <title>Complete and WGS of Bordetella genogroups.</title>
        <authorList>
            <person name="Spilker T."/>
            <person name="Lipuma J."/>
        </authorList>
    </citation>
    <scope>NUCLEOTIDE SEQUENCE [LARGE SCALE GENOMIC DNA]</scope>
    <source>
        <strain evidence="3">AU8256</strain>
    </source>
</reference>
<dbReference type="PANTHER" id="PTHR42760">
    <property type="entry name" value="SHORT-CHAIN DEHYDROGENASES/REDUCTASES FAMILY MEMBER"/>
    <property type="match status" value="1"/>
</dbReference>
<comment type="similarity">
    <text evidence="1">Belongs to the short-chain dehydrogenases/reductases (SDR) family.</text>
</comment>
<dbReference type="GO" id="GO:0030497">
    <property type="term" value="P:fatty acid elongation"/>
    <property type="evidence" value="ECO:0007669"/>
    <property type="project" value="TreeGrafter"/>
</dbReference>
<dbReference type="GO" id="GO:0016616">
    <property type="term" value="F:oxidoreductase activity, acting on the CH-OH group of donors, NAD or NADP as acceptor"/>
    <property type="evidence" value="ECO:0007669"/>
    <property type="project" value="TreeGrafter"/>
</dbReference>
<sequence>MANVSTSASGASAPLALVTGAGGGIGAAVCRALAAAGQRVVAADLDAGRARRVADELGRPHLAHAFDVSDEQAVESAFEDIEQQHGPIGTLVCAAGLLLFQPDGERPLIKNTSLELWERSFAVNARGVFLCGRAYLRRREQQPVRHGRVITFSSVAAQLGGYRSSASYIAAKSAVLGLTKAMAREAAPLGITVNGVAPGLIDTDMLRATVTSSGALAAAAQAIPLGRIGTAEEVADAVRYLASEAAGYITGSIIDVNGGYRMQ</sequence>
<dbReference type="AlphaFoldDB" id="A0A261V5M6"/>
<keyword evidence="3" id="KW-1185">Reference proteome</keyword>
<name>A0A261V5M6_9BORD</name>
<dbReference type="SUPFAM" id="SSF51735">
    <property type="entry name" value="NAD(P)-binding Rossmann-fold domains"/>
    <property type="match status" value="1"/>
</dbReference>
<dbReference type="Pfam" id="PF13561">
    <property type="entry name" value="adh_short_C2"/>
    <property type="match status" value="1"/>
</dbReference>
<dbReference type="EMBL" id="NEVT01000009">
    <property type="protein sequence ID" value="OZI69429.1"/>
    <property type="molecule type" value="Genomic_DNA"/>
</dbReference>
<protein>
    <submittedName>
        <fullName evidence="2">Short-chain dehydrogenase</fullName>
    </submittedName>
</protein>
<dbReference type="Proteomes" id="UP000215633">
    <property type="component" value="Unassembled WGS sequence"/>
</dbReference>
<dbReference type="Gene3D" id="3.40.50.720">
    <property type="entry name" value="NAD(P)-binding Rossmann-like Domain"/>
    <property type="match status" value="1"/>
</dbReference>
<dbReference type="PRINTS" id="PR00081">
    <property type="entry name" value="GDHRDH"/>
</dbReference>
<accession>A0A261V5M6</accession>
<dbReference type="InterPro" id="IPR002347">
    <property type="entry name" value="SDR_fam"/>
</dbReference>